<keyword evidence="10" id="KW-0460">Magnesium</keyword>
<evidence type="ECO:0000256" key="3">
    <source>
        <dbReference type="ARBA" id="ARBA00010688"/>
    </source>
</evidence>
<name>A0ABQ7I202_9MICR</name>
<dbReference type="InterPro" id="IPR002173">
    <property type="entry name" value="Carboh/pur_kinase_PfkB_CS"/>
</dbReference>
<proteinExistence type="inferred from homology"/>
<keyword evidence="11" id="KW-1133">Transmembrane helix</keyword>
<keyword evidence="9 10" id="KW-0067">ATP-binding</keyword>
<dbReference type="CDD" id="cd01168">
    <property type="entry name" value="adenosine_kinase"/>
    <property type="match status" value="1"/>
</dbReference>
<evidence type="ECO:0000256" key="5">
    <source>
        <dbReference type="ARBA" id="ARBA00022679"/>
    </source>
</evidence>
<feature type="transmembrane region" description="Helical" evidence="11">
    <location>
        <begin position="153"/>
        <end position="173"/>
    </location>
</feature>
<keyword evidence="11" id="KW-0812">Transmembrane</keyword>
<evidence type="ECO:0000313" key="13">
    <source>
        <dbReference type="EMBL" id="KAF7684483.1"/>
    </source>
</evidence>
<organism evidence="13 14">
    <name type="scientific">Astathelohania contejeani</name>
    <dbReference type="NCBI Taxonomy" id="164912"/>
    <lineage>
        <taxon>Eukaryota</taxon>
        <taxon>Fungi</taxon>
        <taxon>Fungi incertae sedis</taxon>
        <taxon>Microsporidia</taxon>
        <taxon>Astathelohaniidae</taxon>
        <taxon>Astathelohania</taxon>
    </lineage>
</organism>
<comment type="caution">
    <text evidence="13">The sequence shown here is derived from an EMBL/GenBank/DDBJ whole genome shotgun (WGS) entry which is preliminary data.</text>
</comment>
<dbReference type="PANTHER" id="PTHR45769:SF5">
    <property type="entry name" value="ADENOSINE KINASE"/>
    <property type="match status" value="1"/>
</dbReference>
<reference evidence="13 14" key="1">
    <citation type="submission" date="2019-01" db="EMBL/GenBank/DDBJ databases">
        <title>Genomes sequencing and comparative genomics of infectious freshwater microsporidia, Cucumispora dikerogammari and Thelohania contejeani.</title>
        <authorList>
            <person name="Cormier A."/>
            <person name="Giraud I."/>
            <person name="Wattier R."/>
            <person name="Teixeira M."/>
            <person name="Grandjean F."/>
            <person name="Rigaud T."/>
            <person name="Cordaux R."/>
        </authorList>
    </citation>
    <scope>NUCLEOTIDE SEQUENCE [LARGE SCALE GENOMIC DNA]</scope>
    <source>
        <strain evidence="13">T1</strain>
        <tissue evidence="13">Spores</tissue>
    </source>
</reference>
<keyword evidence="14" id="KW-1185">Reference proteome</keyword>
<evidence type="ECO:0000313" key="14">
    <source>
        <dbReference type="Proteomes" id="UP001516464"/>
    </source>
</evidence>
<keyword evidence="7 10" id="KW-0547">Nucleotide-binding</keyword>
<evidence type="ECO:0000256" key="9">
    <source>
        <dbReference type="ARBA" id="ARBA00022840"/>
    </source>
</evidence>
<comment type="pathway">
    <text evidence="2 10">Purine metabolism; AMP biosynthesis via salvage pathway; AMP from adenosine: step 1/1.</text>
</comment>
<feature type="domain" description="Carbohydrate kinase PfkB" evidence="12">
    <location>
        <begin position="53"/>
        <end position="303"/>
    </location>
</feature>
<evidence type="ECO:0000256" key="8">
    <source>
        <dbReference type="ARBA" id="ARBA00022777"/>
    </source>
</evidence>
<dbReference type="GO" id="GO:0016301">
    <property type="term" value="F:kinase activity"/>
    <property type="evidence" value="ECO:0007669"/>
    <property type="project" value="UniProtKB-KW"/>
</dbReference>
<dbReference type="InterPro" id="IPR001805">
    <property type="entry name" value="Adenokinase"/>
</dbReference>
<evidence type="ECO:0000256" key="6">
    <source>
        <dbReference type="ARBA" id="ARBA00022726"/>
    </source>
</evidence>
<protein>
    <recommendedName>
        <fullName evidence="4 10">Adenosine kinase</fullName>
        <shortName evidence="10">AK</shortName>
        <ecNumber evidence="4 10">2.7.1.20</ecNumber>
    </recommendedName>
    <alternativeName>
        <fullName evidence="10">Adenosine 5'-phosphotransferase</fullName>
    </alternativeName>
</protein>
<comment type="cofactor">
    <cofactor evidence="1 10">
        <name>Mg(2+)</name>
        <dbReference type="ChEBI" id="CHEBI:18420"/>
    </cofactor>
</comment>
<comment type="function">
    <text evidence="10">ATP dependent phosphorylation of adenosine and other related nucleoside analogs to monophosphate derivatives.</text>
</comment>
<evidence type="ECO:0000256" key="10">
    <source>
        <dbReference type="RuleBase" id="RU368116"/>
    </source>
</evidence>
<dbReference type="PANTHER" id="PTHR45769">
    <property type="entry name" value="ADENOSINE KINASE"/>
    <property type="match status" value="1"/>
</dbReference>
<evidence type="ECO:0000256" key="11">
    <source>
        <dbReference type="SAM" id="Phobius"/>
    </source>
</evidence>
<dbReference type="Gene3D" id="3.40.1190.20">
    <property type="match status" value="1"/>
</dbReference>
<keyword evidence="8 10" id="KW-0418">Kinase</keyword>
<accession>A0ABQ7I202</accession>
<evidence type="ECO:0000256" key="1">
    <source>
        <dbReference type="ARBA" id="ARBA00001946"/>
    </source>
</evidence>
<keyword evidence="6 10" id="KW-0660">Purine salvage</keyword>
<dbReference type="Pfam" id="PF00294">
    <property type="entry name" value="PfkB"/>
    <property type="match status" value="1"/>
</dbReference>
<evidence type="ECO:0000256" key="7">
    <source>
        <dbReference type="ARBA" id="ARBA00022741"/>
    </source>
</evidence>
<comment type="catalytic activity">
    <reaction evidence="10">
        <text>adenosine + ATP = AMP + ADP + H(+)</text>
        <dbReference type="Rhea" id="RHEA:20824"/>
        <dbReference type="ChEBI" id="CHEBI:15378"/>
        <dbReference type="ChEBI" id="CHEBI:16335"/>
        <dbReference type="ChEBI" id="CHEBI:30616"/>
        <dbReference type="ChEBI" id="CHEBI:456215"/>
        <dbReference type="ChEBI" id="CHEBI:456216"/>
        <dbReference type="EC" id="2.7.1.20"/>
    </reaction>
</comment>
<sequence>MHTGKKYVFCVCQPMLDLRIRGSDTLIQKYKLPNNGYIELKSLPSQFSELEPYNMTAGGSALNTLRLISAWSDLPTFFVGAVGDDRNGKLLKEQLDRGGVINNLEVIKKYNTAICYVFIYGINRSLATYLGAANQLTLFHFNKCQIYLSQSKYVYITGFMLQACPLIGSALLNSITDQRIFLNLSATAITTPLLMKAYFLANYVIGNKDEYNHLLGINLENNLFLEKKRNFEFDQKVLIITNGPKDTIYFKGNKQMDIIKVKNHTETLLDTCGAGDAFAAGFIAGIAKDLDIGDAIREGHKWAYRYIDEMTTDMKRILKK</sequence>
<dbReference type="PRINTS" id="PR00989">
    <property type="entry name" value="ADENOKINASE"/>
</dbReference>
<dbReference type="InterPro" id="IPR011611">
    <property type="entry name" value="PfkB_dom"/>
</dbReference>
<keyword evidence="5 10" id="KW-0808">Transferase</keyword>
<dbReference type="PROSITE" id="PS00584">
    <property type="entry name" value="PFKB_KINASES_2"/>
    <property type="match status" value="1"/>
</dbReference>
<evidence type="ECO:0000259" key="12">
    <source>
        <dbReference type="Pfam" id="PF00294"/>
    </source>
</evidence>
<evidence type="ECO:0000256" key="4">
    <source>
        <dbReference type="ARBA" id="ARBA00012119"/>
    </source>
</evidence>
<dbReference type="EC" id="2.7.1.20" evidence="4 10"/>
<dbReference type="SUPFAM" id="SSF53613">
    <property type="entry name" value="Ribokinase-like"/>
    <property type="match status" value="1"/>
</dbReference>
<evidence type="ECO:0000256" key="2">
    <source>
        <dbReference type="ARBA" id="ARBA00004801"/>
    </source>
</evidence>
<dbReference type="Gene3D" id="3.30.1110.10">
    <property type="match status" value="1"/>
</dbReference>
<dbReference type="InterPro" id="IPR029056">
    <property type="entry name" value="Ribokinase-like"/>
</dbReference>
<gene>
    <name evidence="13" type="primary">ado1</name>
    <name evidence="13" type="ORF">TCON_0346</name>
</gene>
<keyword evidence="11" id="KW-0472">Membrane</keyword>
<dbReference type="Proteomes" id="UP001516464">
    <property type="component" value="Unassembled WGS sequence"/>
</dbReference>
<dbReference type="EMBL" id="SBIQ01000012">
    <property type="protein sequence ID" value="KAF7684483.1"/>
    <property type="molecule type" value="Genomic_DNA"/>
</dbReference>
<comment type="similarity">
    <text evidence="3 10">Belongs to the carbohydrate kinase PfkB family.</text>
</comment>